<organism evidence="16 17">
    <name type="scientific">Oryctolagus cuniculus</name>
    <name type="common">Rabbit</name>
    <dbReference type="NCBI Taxonomy" id="9986"/>
    <lineage>
        <taxon>Eukaryota</taxon>
        <taxon>Metazoa</taxon>
        <taxon>Chordata</taxon>
        <taxon>Craniata</taxon>
        <taxon>Vertebrata</taxon>
        <taxon>Euteleostomi</taxon>
        <taxon>Mammalia</taxon>
        <taxon>Eutheria</taxon>
        <taxon>Euarchontoglires</taxon>
        <taxon>Glires</taxon>
        <taxon>Lagomorpha</taxon>
        <taxon>Leporidae</taxon>
        <taxon>Oryctolagus</taxon>
    </lineage>
</organism>
<evidence type="ECO:0000256" key="11">
    <source>
        <dbReference type="ARBA" id="ARBA00023224"/>
    </source>
</evidence>
<feature type="transmembrane region" description="Helical" evidence="15">
    <location>
        <begin position="129"/>
        <end position="150"/>
    </location>
</feature>
<keyword evidence="9 14" id="KW-0675">Receptor</keyword>
<feature type="transmembrane region" description="Helical" evidence="15">
    <location>
        <begin position="88"/>
        <end position="109"/>
    </location>
</feature>
<keyword evidence="8 14" id="KW-0472">Membrane</keyword>
<dbReference type="GO" id="GO:0004930">
    <property type="term" value="F:G protein-coupled receptor activity"/>
    <property type="evidence" value="ECO:0007669"/>
    <property type="project" value="UniProtKB-KW"/>
</dbReference>
<evidence type="ECO:0000256" key="4">
    <source>
        <dbReference type="ARBA" id="ARBA00022606"/>
    </source>
</evidence>
<dbReference type="InParanoid" id="A0A5F9DMU8"/>
<evidence type="ECO:0000256" key="12">
    <source>
        <dbReference type="ARBA" id="ARBA00024847"/>
    </source>
</evidence>
<comment type="subcellular location">
    <subcellularLocation>
        <location evidence="1 14">Membrane</location>
        <topology evidence="1 14">Multi-pass membrane protein</topology>
    </subcellularLocation>
</comment>
<dbReference type="Ensembl" id="ENSOCUT00000038500.1">
    <property type="protein sequence ID" value="ENSOCUP00000047647.1"/>
    <property type="gene ID" value="ENSOCUG00000030335.1"/>
</dbReference>
<dbReference type="PANTHER" id="PTHR11394">
    <property type="entry name" value="TASTE RECEPTOR TYPE 2"/>
    <property type="match status" value="1"/>
</dbReference>
<feature type="transmembrane region" description="Helical" evidence="15">
    <location>
        <begin position="263"/>
        <end position="283"/>
    </location>
</feature>
<sequence length="298" mass="34477">MESAPQNILTLIIVIQFIFGNLSNGFMVLVNCVDWIKTRKASSIDKILTILATFRIGLIWVTLVYWFGAQYHSPLLITETPLRIIVSAWIFTNHFSLWFATILSIFYLFKIGNFSSPSFLYLKWRIKKVILMIQLATLIFLFLNLIQMNIHITDWIHQDEGNATLDSRISGFSKFSYLALFTLTMYSLIPFTVALISFCFLLFSQWKHLQKMKSNSKEHRDPRTKAHISAIKSVLSFLLLYASFLLCLIIASIPSIYQNHLAYSVLQSIKMIYLSSHSFILILGNPKLRQACAWKVWI</sequence>
<dbReference type="GO" id="GO:0016020">
    <property type="term" value="C:membrane"/>
    <property type="evidence" value="ECO:0007669"/>
    <property type="project" value="UniProtKB-SubCell"/>
</dbReference>
<dbReference type="PANTHER" id="PTHR11394:SF28">
    <property type="entry name" value="TASTE RECEPTOR TYPE 2 MEMBER 13"/>
    <property type="match status" value="1"/>
</dbReference>
<dbReference type="AlphaFoldDB" id="A0A5F9DMU8"/>
<keyword evidence="10" id="KW-0325">Glycoprotein</keyword>
<keyword evidence="6 15" id="KW-1133">Transmembrane helix</keyword>
<dbReference type="GO" id="GO:0033038">
    <property type="term" value="F:bitter taste receptor activity"/>
    <property type="evidence" value="ECO:0007669"/>
    <property type="project" value="Ensembl"/>
</dbReference>
<keyword evidence="11 14" id="KW-0807">Transducer</keyword>
<dbReference type="SUPFAM" id="SSF81321">
    <property type="entry name" value="Family A G protein-coupled receptor-like"/>
    <property type="match status" value="1"/>
</dbReference>
<dbReference type="Pfam" id="PF05296">
    <property type="entry name" value="TAS2R"/>
    <property type="match status" value="1"/>
</dbReference>
<dbReference type="GeneTree" id="ENSGT01150000286975"/>
<evidence type="ECO:0000256" key="10">
    <source>
        <dbReference type="ARBA" id="ARBA00023180"/>
    </source>
</evidence>
<feature type="transmembrane region" description="Helical" evidence="15">
    <location>
        <begin position="48"/>
        <end position="68"/>
    </location>
</feature>
<keyword evidence="3 14" id="KW-0919">Taste</keyword>
<evidence type="ECO:0000256" key="9">
    <source>
        <dbReference type="ARBA" id="ARBA00023170"/>
    </source>
</evidence>
<dbReference type="GO" id="GO:0032467">
    <property type="term" value="P:positive regulation of cytokinesis"/>
    <property type="evidence" value="ECO:0007669"/>
    <property type="project" value="Ensembl"/>
</dbReference>
<evidence type="ECO:0000256" key="15">
    <source>
        <dbReference type="SAM" id="Phobius"/>
    </source>
</evidence>
<feature type="transmembrane region" description="Helical" evidence="15">
    <location>
        <begin position="234"/>
        <end position="257"/>
    </location>
</feature>
<dbReference type="InterPro" id="IPR007960">
    <property type="entry name" value="TAS2R"/>
</dbReference>
<keyword evidence="17" id="KW-1185">Reference proteome</keyword>
<keyword evidence="5 14" id="KW-0812">Transmembrane</keyword>
<keyword evidence="4 14" id="KW-0716">Sensory transduction</keyword>
<evidence type="ECO:0000256" key="2">
    <source>
        <dbReference type="ARBA" id="ARBA00007376"/>
    </source>
</evidence>
<feature type="transmembrane region" description="Helical" evidence="15">
    <location>
        <begin position="12"/>
        <end position="36"/>
    </location>
</feature>
<gene>
    <name evidence="16" type="primary">TAS2R13</name>
</gene>
<protein>
    <recommendedName>
        <fullName evidence="14">Taste receptor type 2</fullName>
    </recommendedName>
</protein>
<proteinExistence type="inferred from homology"/>
<dbReference type="FunFam" id="1.20.1070.10:FF:000042">
    <property type="entry name" value="Taste receptor type 2 member 7"/>
    <property type="match status" value="1"/>
</dbReference>
<evidence type="ECO:0000256" key="8">
    <source>
        <dbReference type="ARBA" id="ARBA00023136"/>
    </source>
</evidence>
<evidence type="ECO:0000256" key="14">
    <source>
        <dbReference type="RuleBase" id="RU004424"/>
    </source>
</evidence>
<evidence type="ECO:0000256" key="1">
    <source>
        <dbReference type="ARBA" id="ARBA00004141"/>
    </source>
</evidence>
<evidence type="ECO:0000256" key="7">
    <source>
        <dbReference type="ARBA" id="ARBA00023040"/>
    </source>
</evidence>
<reference evidence="16 17" key="1">
    <citation type="journal article" date="2011" name="Nature">
        <title>A high-resolution map of human evolutionary constraint using 29 mammals.</title>
        <authorList>
            <person name="Lindblad-Toh K."/>
            <person name="Garber M."/>
            <person name="Zuk O."/>
            <person name="Lin M.F."/>
            <person name="Parker B.J."/>
            <person name="Washietl S."/>
            <person name="Kheradpour P."/>
            <person name="Ernst J."/>
            <person name="Jordan G."/>
            <person name="Mauceli E."/>
            <person name="Ward L.D."/>
            <person name="Lowe C.B."/>
            <person name="Holloway A.K."/>
            <person name="Clamp M."/>
            <person name="Gnerre S."/>
            <person name="Alfoldi J."/>
            <person name="Beal K."/>
            <person name="Chang J."/>
            <person name="Clawson H."/>
            <person name="Cuff J."/>
            <person name="Di Palma F."/>
            <person name="Fitzgerald S."/>
            <person name="Flicek P."/>
            <person name="Guttman M."/>
            <person name="Hubisz M.J."/>
            <person name="Jaffe D.B."/>
            <person name="Jungreis I."/>
            <person name="Kent W.J."/>
            <person name="Kostka D."/>
            <person name="Lara M."/>
            <person name="Martins A.L."/>
            <person name="Massingham T."/>
            <person name="Moltke I."/>
            <person name="Raney B.J."/>
            <person name="Rasmussen M.D."/>
            <person name="Robinson J."/>
            <person name="Stark A."/>
            <person name="Vilella A.J."/>
            <person name="Wen J."/>
            <person name="Xie X."/>
            <person name="Zody M.C."/>
            <person name="Baldwin J."/>
            <person name="Bloom T."/>
            <person name="Chin C.W."/>
            <person name="Heiman D."/>
            <person name="Nicol R."/>
            <person name="Nusbaum C."/>
            <person name="Young S."/>
            <person name="Wilkinson J."/>
            <person name="Worley K.C."/>
            <person name="Kovar C.L."/>
            <person name="Muzny D.M."/>
            <person name="Gibbs R.A."/>
            <person name="Cree A."/>
            <person name="Dihn H.H."/>
            <person name="Fowler G."/>
            <person name="Jhangiani S."/>
            <person name="Joshi V."/>
            <person name="Lee S."/>
            <person name="Lewis L.R."/>
            <person name="Nazareth L.V."/>
            <person name="Okwuonu G."/>
            <person name="Santibanez J."/>
            <person name="Warren W.C."/>
            <person name="Mardis E.R."/>
            <person name="Weinstock G.M."/>
            <person name="Wilson R.K."/>
            <person name="Delehaunty K."/>
            <person name="Dooling D."/>
            <person name="Fronik C."/>
            <person name="Fulton L."/>
            <person name="Fulton B."/>
            <person name="Graves T."/>
            <person name="Minx P."/>
            <person name="Sodergren E."/>
            <person name="Birney E."/>
            <person name="Margulies E.H."/>
            <person name="Herrero J."/>
            <person name="Green E.D."/>
            <person name="Haussler D."/>
            <person name="Siepel A."/>
            <person name="Goldman N."/>
            <person name="Pollard K.S."/>
            <person name="Pedersen J.S."/>
            <person name="Lander E.S."/>
            <person name="Kellis M."/>
        </authorList>
    </citation>
    <scope>NUCLEOTIDE SEQUENCE [LARGE SCALE GENOMIC DNA]</scope>
    <source>
        <strain evidence="17">Thorbecke</strain>
    </source>
</reference>
<comment type="function">
    <text evidence="12">Receptor that may play a role in the perception of bitterness and is gustducin-linked. May play a role in sensing the chemical composition of the gastrointestinal content. The activity of this receptor may stimulate alpha gustducin, mediate PLC-beta-2 activation and lead to the gating of TRPM5.</text>
</comment>
<name>A0A5F9DMU8_RABIT</name>
<feature type="transmembrane region" description="Helical" evidence="15">
    <location>
        <begin position="175"/>
        <end position="203"/>
    </location>
</feature>
<keyword evidence="7 14" id="KW-0297">G-protein coupled receptor</keyword>
<dbReference type="CDD" id="cd15026">
    <property type="entry name" value="7tm_TAS2R13"/>
    <property type="match status" value="1"/>
</dbReference>
<accession>A0A5F9DMU8</accession>
<reference evidence="16" key="2">
    <citation type="submission" date="2025-08" db="UniProtKB">
        <authorList>
            <consortium name="Ensembl"/>
        </authorList>
    </citation>
    <scope>IDENTIFICATION</scope>
    <source>
        <strain evidence="16">Thorbecke</strain>
    </source>
</reference>
<evidence type="ECO:0000256" key="6">
    <source>
        <dbReference type="ARBA" id="ARBA00022989"/>
    </source>
</evidence>
<evidence type="ECO:0000256" key="3">
    <source>
        <dbReference type="ARBA" id="ARBA00022480"/>
    </source>
</evidence>
<reference evidence="16" key="3">
    <citation type="submission" date="2025-09" db="UniProtKB">
        <authorList>
            <consortium name="Ensembl"/>
        </authorList>
    </citation>
    <scope>IDENTIFICATION</scope>
    <source>
        <strain evidence="16">Thorbecke</strain>
    </source>
</reference>
<dbReference type="Proteomes" id="UP000001811">
    <property type="component" value="Unplaced"/>
</dbReference>
<evidence type="ECO:0000256" key="13">
    <source>
        <dbReference type="RuleBase" id="RU004423"/>
    </source>
</evidence>
<evidence type="ECO:0000313" key="17">
    <source>
        <dbReference type="Proteomes" id="UP000001811"/>
    </source>
</evidence>
<evidence type="ECO:0000256" key="5">
    <source>
        <dbReference type="ARBA" id="ARBA00022692"/>
    </source>
</evidence>
<dbReference type="Gene3D" id="1.20.1070.10">
    <property type="entry name" value="Rhodopsin 7-helix transmembrane proteins"/>
    <property type="match status" value="1"/>
</dbReference>
<comment type="similarity">
    <text evidence="2 13">Belongs to the G-protein coupled receptor T2R family.</text>
</comment>
<dbReference type="FunCoup" id="A0A5F9DMU8">
    <property type="interactions" value="20"/>
</dbReference>
<evidence type="ECO:0000313" key="16">
    <source>
        <dbReference type="Ensembl" id="ENSOCUP00000047647.1"/>
    </source>
</evidence>